<accession>A0A075MQQ9</accession>
<name>A0A075MQQ9_9ARCH</name>
<sequence length="106" mass="11366">MIRRKIFFESVAQKYNRALVPAFIITIVMVSIAFFAFSNQSAIQEQLTTFASADVVQEAEARSIASEGDTASSITCVKGGLPNRTLTPDEVCGEPGPDVRPTLGLG</sequence>
<dbReference type="KEGG" id="nev:NTE_01357"/>
<gene>
    <name evidence="3" type="ORF">NTE_01357</name>
</gene>
<keyword evidence="2" id="KW-0472">Membrane</keyword>
<dbReference type="AlphaFoldDB" id="A0A075MQQ9"/>
<dbReference type="HOGENOM" id="CLU_2216931_0_0_2"/>
<evidence type="ECO:0000256" key="1">
    <source>
        <dbReference type="SAM" id="MobiDB-lite"/>
    </source>
</evidence>
<feature type="region of interest" description="Disordered" evidence="1">
    <location>
        <begin position="86"/>
        <end position="106"/>
    </location>
</feature>
<evidence type="ECO:0000256" key="2">
    <source>
        <dbReference type="SAM" id="Phobius"/>
    </source>
</evidence>
<keyword evidence="2" id="KW-0812">Transmembrane</keyword>
<feature type="transmembrane region" description="Helical" evidence="2">
    <location>
        <begin position="20"/>
        <end position="37"/>
    </location>
</feature>
<protein>
    <submittedName>
        <fullName evidence="3">Uncharacterized protein</fullName>
    </submittedName>
</protein>
<keyword evidence="2" id="KW-1133">Transmembrane helix</keyword>
<organism evidence="3 4">
    <name type="scientific">Candidatus Nitrososphaera evergladensis SR1</name>
    <dbReference type="NCBI Taxonomy" id="1459636"/>
    <lineage>
        <taxon>Archaea</taxon>
        <taxon>Nitrososphaerota</taxon>
        <taxon>Nitrososphaeria</taxon>
        <taxon>Nitrososphaerales</taxon>
        <taxon>Nitrososphaeraceae</taxon>
        <taxon>Nitrososphaera</taxon>
    </lineage>
</organism>
<dbReference type="RefSeq" id="WP_148700198.1">
    <property type="nucleotide sequence ID" value="NZ_CP007174.1"/>
</dbReference>
<dbReference type="EMBL" id="CP007174">
    <property type="protein sequence ID" value="AIF83425.1"/>
    <property type="molecule type" value="Genomic_DNA"/>
</dbReference>
<proteinExistence type="predicted"/>
<evidence type="ECO:0000313" key="4">
    <source>
        <dbReference type="Proteomes" id="UP000028194"/>
    </source>
</evidence>
<keyword evidence="4" id="KW-1185">Reference proteome</keyword>
<reference evidence="3 4" key="1">
    <citation type="journal article" date="2014" name="PLoS ONE">
        <title>Genome Sequence of Candidatus Nitrososphaera evergladensis from Group I.1b Enriched from Everglades Soil Reveals Novel Genomic Features of the Ammonia-Oxidizing Archaea.</title>
        <authorList>
            <person name="Zhalnina K.V."/>
            <person name="Dias R."/>
            <person name="Leonard M.T."/>
            <person name="Dorr de Quadros P."/>
            <person name="Camargo F.A."/>
            <person name="Drew J.C."/>
            <person name="Farmerie W.G."/>
            <person name="Daroub S.H."/>
            <person name="Triplett E.W."/>
        </authorList>
    </citation>
    <scope>NUCLEOTIDE SEQUENCE [LARGE SCALE GENOMIC DNA]</scope>
    <source>
        <strain evidence="3 4">SR1</strain>
    </source>
</reference>
<evidence type="ECO:0000313" key="3">
    <source>
        <dbReference type="EMBL" id="AIF83425.1"/>
    </source>
</evidence>
<dbReference type="GeneID" id="41597155"/>
<dbReference type="Proteomes" id="UP000028194">
    <property type="component" value="Chromosome"/>
</dbReference>